<sequence>MSQGPPSARVRELMREAAKLAVETQQKWVDDVNMMTLSPDYMQAMAGDPLAAEVIARSNRSNQLHWAAANISHPGEPVQANLGAETLALARYLVRQGLDNVAVVETYRMAERVAVRLWMRIVFRLTSDPEEIRELFDVSERSINAFLSATISEVHRQMQIERDELTRGTHAERRETVALILDGAPITSQLAGKRLGYNLEQNHTAAVIWGDESNIELSDLDRARELLIHAWHERRSLSVLASADTRWVWLQGDDDVDLLGVTAAMSQLPGVRIAIGSTAAGIAGFRRTHLDAITTQRVMTRLGSTQRIASFTDAQLISLITADPDQVDRFIKRTLGDFESADPELQRTVLTFIQEKCNAARTAERLFTHRNTVDRRLARADELLPQPLEVAIVHVAVALEALRWRNSGSAVAAR</sequence>
<dbReference type="Pfam" id="PF13556">
    <property type="entry name" value="HTH_30"/>
    <property type="match status" value="1"/>
</dbReference>
<feature type="domain" description="PucR C-terminal helix-turn-helix" evidence="2">
    <location>
        <begin position="345"/>
        <end position="399"/>
    </location>
</feature>
<dbReference type="InterPro" id="IPR041522">
    <property type="entry name" value="CdaR_GGDEF"/>
</dbReference>
<dbReference type="InterPro" id="IPR051448">
    <property type="entry name" value="CdaR-like_regulators"/>
</dbReference>
<dbReference type="InterPro" id="IPR025736">
    <property type="entry name" value="PucR_C-HTH_dom"/>
</dbReference>
<feature type="domain" description="CdaR GGDEF-like" evidence="3">
    <location>
        <begin position="191"/>
        <end position="298"/>
    </location>
</feature>
<gene>
    <name evidence="4" type="ORF">BST33_07500</name>
</gene>
<dbReference type="PANTHER" id="PTHR33744:SF1">
    <property type="entry name" value="DNA-BINDING TRANSCRIPTIONAL ACTIVATOR ADER"/>
    <property type="match status" value="1"/>
</dbReference>
<dbReference type="Proteomes" id="UP000192320">
    <property type="component" value="Unassembled WGS sequence"/>
</dbReference>
<protein>
    <submittedName>
        <fullName evidence="4">Transcriptional regulator</fullName>
    </submittedName>
</protein>
<dbReference type="AlphaFoldDB" id="A0A7I7R1A3"/>
<evidence type="ECO:0000256" key="1">
    <source>
        <dbReference type="ARBA" id="ARBA00006754"/>
    </source>
</evidence>
<dbReference type="EMBL" id="MVHZ01000005">
    <property type="protein sequence ID" value="ORB02144.1"/>
    <property type="molecule type" value="Genomic_DNA"/>
</dbReference>
<dbReference type="Pfam" id="PF17853">
    <property type="entry name" value="GGDEF_2"/>
    <property type="match status" value="1"/>
</dbReference>
<dbReference type="InterPro" id="IPR042070">
    <property type="entry name" value="PucR_C-HTH_sf"/>
</dbReference>
<comment type="similarity">
    <text evidence="1">Belongs to the CdaR family.</text>
</comment>
<evidence type="ECO:0000259" key="3">
    <source>
        <dbReference type="Pfam" id="PF17853"/>
    </source>
</evidence>
<evidence type="ECO:0000313" key="5">
    <source>
        <dbReference type="Proteomes" id="UP000192320"/>
    </source>
</evidence>
<dbReference type="Gene3D" id="1.10.10.2840">
    <property type="entry name" value="PucR C-terminal helix-turn-helix domain"/>
    <property type="match status" value="1"/>
</dbReference>
<name>A0A7I7R1A3_9MYCO</name>
<dbReference type="OrthoDB" id="3663486at2"/>
<reference evidence="4 5" key="1">
    <citation type="submission" date="2017-02" db="EMBL/GenBank/DDBJ databases">
        <title>The new phylogeny of genus Mycobacterium.</title>
        <authorList>
            <person name="Tortoli E."/>
            <person name="Trovato A."/>
            <person name="Cirillo D.M."/>
        </authorList>
    </citation>
    <scope>NUCLEOTIDE SEQUENCE [LARGE SCALE GENOMIC DNA]</scope>
    <source>
        <strain evidence="4 5">DSM 45633</strain>
    </source>
</reference>
<evidence type="ECO:0000259" key="2">
    <source>
        <dbReference type="Pfam" id="PF13556"/>
    </source>
</evidence>
<organism evidence="4 5">
    <name type="scientific">Mycolicibacter minnesotensis</name>
    <dbReference type="NCBI Taxonomy" id="1118379"/>
    <lineage>
        <taxon>Bacteria</taxon>
        <taxon>Bacillati</taxon>
        <taxon>Actinomycetota</taxon>
        <taxon>Actinomycetes</taxon>
        <taxon>Mycobacteriales</taxon>
        <taxon>Mycobacteriaceae</taxon>
        <taxon>Mycolicibacter</taxon>
    </lineage>
</organism>
<proteinExistence type="inferred from homology"/>
<evidence type="ECO:0000313" key="4">
    <source>
        <dbReference type="EMBL" id="ORB02144.1"/>
    </source>
</evidence>
<accession>A0A7I7R1A3</accession>
<dbReference type="PANTHER" id="PTHR33744">
    <property type="entry name" value="CARBOHYDRATE DIACID REGULATOR"/>
    <property type="match status" value="1"/>
</dbReference>
<comment type="caution">
    <text evidence="4">The sequence shown here is derived from an EMBL/GenBank/DDBJ whole genome shotgun (WGS) entry which is preliminary data.</text>
</comment>
<keyword evidence="5" id="KW-1185">Reference proteome</keyword>